<dbReference type="InterPro" id="IPR035984">
    <property type="entry name" value="Acyl-CoA-binding_sf"/>
</dbReference>
<dbReference type="InterPro" id="IPR001753">
    <property type="entry name" value="Enoyl-CoA_hydra/iso"/>
</dbReference>
<dbReference type="Pfam" id="PF00378">
    <property type="entry name" value="ECH_1"/>
    <property type="match status" value="1"/>
</dbReference>
<dbReference type="SUPFAM" id="SSF47027">
    <property type="entry name" value="Acyl-CoA binding protein"/>
    <property type="match status" value="1"/>
</dbReference>
<keyword evidence="7" id="KW-1185">Reference proteome</keyword>
<protein>
    <recommendedName>
        <fullName evidence="5">ACB domain-containing protein</fullName>
    </recommendedName>
</protein>
<keyword evidence="4" id="KW-1133">Transmembrane helix</keyword>
<evidence type="ECO:0000256" key="2">
    <source>
        <dbReference type="ARBA" id="ARBA00023140"/>
    </source>
</evidence>
<dbReference type="InterPro" id="IPR000582">
    <property type="entry name" value="Acyl-CoA-binding_protein"/>
</dbReference>
<dbReference type="GO" id="GO:0004165">
    <property type="term" value="F:delta(3)-delta(2)-enoyl-CoA isomerase activity"/>
    <property type="evidence" value="ECO:0007669"/>
    <property type="project" value="UniProtKB-ARBA"/>
</dbReference>
<dbReference type="PROSITE" id="PS00880">
    <property type="entry name" value="ACB_1"/>
    <property type="match status" value="1"/>
</dbReference>
<dbReference type="InterPro" id="IPR014352">
    <property type="entry name" value="FERM/acyl-CoA-bd_prot_sf"/>
</dbReference>
<keyword evidence="4" id="KW-0812">Transmembrane</keyword>
<name>A0AAE0ZZF3_9GAST</name>
<dbReference type="InterPro" id="IPR029045">
    <property type="entry name" value="ClpP/crotonase-like_dom_sf"/>
</dbReference>
<feature type="transmembrane region" description="Helical" evidence="4">
    <location>
        <begin position="20"/>
        <end position="38"/>
    </location>
</feature>
<accession>A0AAE0ZZF3</accession>
<keyword evidence="3" id="KW-0413">Isomerase</keyword>
<dbReference type="Gene3D" id="3.90.226.10">
    <property type="entry name" value="2-enoyl-CoA Hydratase, Chain A, domain 1"/>
    <property type="match status" value="1"/>
</dbReference>
<dbReference type="Gene3D" id="1.10.12.10">
    <property type="entry name" value="Lyase 2-enoyl-coa Hydratase, Chain A, domain 2"/>
    <property type="match status" value="1"/>
</dbReference>
<evidence type="ECO:0000313" key="7">
    <source>
        <dbReference type="Proteomes" id="UP001283361"/>
    </source>
</evidence>
<keyword evidence="2" id="KW-0576">Peroxisome</keyword>
<reference evidence="6" key="1">
    <citation type="journal article" date="2023" name="G3 (Bethesda)">
        <title>A reference genome for the long-term kleptoplast-retaining sea slug Elysia crispata morphotype clarki.</title>
        <authorList>
            <person name="Eastman K.E."/>
            <person name="Pendleton A.L."/>
            <person name="Shaikh M.A."/>
            <person name="Suttiyut T."/>
            <person name="Ogas R."/>
            <person name="Tomko P."/>
            <person name="Gavelis G."/>
            <person name="Widhalm J.R."/>
            <person name="Wisecaver J.H."/>
        </authorList>
    </citation>
    <scope>NUCLEOTIDE SEQUENCE</scope>
    <source>
        <strain evidence="6">ECLA1</strain>
    </source>
</reference>
<feature type="domain" description="ACB" evidence="5">
    <location>
        <begin position="245"/>
        <end position="330"/>
    </location>
</feature>
<comment type="caution">
    <text evidence="6">The sequence shown here is derived from an EMBL/GenBank/DDBJ whole genome shotgun (WGS) entry which is preliminary data.</text>
</comment>
<dbReference type="InterPro" id="IPR022408">
    <property type="entry name" value="Acyl-CoA-binding_prot_CS"/>
</dbReference>
<organism evidence="6 7">
    <name type="scientific">Elysia crispata</name>
    <name type="common">lettuce slug</name>
    <dbReference type="NCBI Taxonomy" id="231223"/>
    <lineage>
        <taxon>Eukaryota</taxon>
        <taxon>Metazoa</taxon>
        <taxon>Spiralia</taxon>
        <taxon>Lophotrochozoa</taxon>
        <taxon>Mollusca</taxon>
        <taxon>Gastropoda</taxon>
        <taxon>Heterobranchia</taxon>
        <taxon>Euthyneura</taxon>
        <taxon>Panpulmonata</taxon>
        <taxon>Sacoglossa</taxon>
        <taxon>Placobranchoidea</taxon>
        <taxon>Plakobranchidae</taxon>
        <taxon>Elysia</taxon>
    </lineage>
</organism>
<evidence type="ECO:0000313" key="6">
    <source>
        <dbReference type="EMBL" id="KAK3777801.1"/>
    </source>
</evidence>
<dbReference type="Pfam" id="PF00887">
    <property type="entry name" value="ACBP"/>
    <property type="match status" value="1"/>
</dbReference>
<dbReference type="EMBL" id="JAWDGP010003058">
    <property type="protein sequence ID" value="KAK3777801.1"/>
    <property type="molecule type" value="Genomic_DNA"/>
</dbReference>
<dbReference type="AlphaFoldDB" id="A0AAE0ZZF3"/>
<comment type="subcellular location">
    <subcellularLocation>
        <location evidence="1">Peroxisome</location>
    </subcellularLocation>
</comment>
<dbReference type="Proteomes" id="UP001283361">
    <property type="component" value="Unassembled WGS sequence"/>
</dbReference>
<keyword evidence="4" id="KW-0472">Membrane</keyword>
<dbReference type="CDD" id="cd06558">
    <property type="entry name" value="crotonase-like"/>
    <property type="match status" value="1"/>
</dbReference>
<dbReference type="GO" id="GO:0000062">
    <property type="term" value="F:fatty-acyl-CoA binding"/>
    <property type="evidence" value="ECO:0007669"/>
    <property type="project" value="InterPro"/>
</dbReference>
<dbReference type="PANTHER" id="PTHR43684">
    <property type="match status" value="1"/>
</dbReference>
<evidence type="ECO:0000259" key="5">
    <source>
        <dbReference type="PROSITE" id="PS51228"/>
    </source>
</evidence>
<dbReference type="PRINTS" id="PR00689">
    <property type="entry name" value="ACOABINDINGP"/>
</dbReference>
<dbReference type="InterPro" id="IPR014748">
    <property type="entry name" value="Enoyl-CoA_hydra_C"/>
</dbReference>
<dbReference type="PROSITE" id="PS51228">
    <property type="entry name" value="ACB_2"/>
    <property type="match status" value="1"/>
</dbReference>
<dbReference type="Gene3D" id="1.20.80.10">
    <property type="match status" value="1"/>
</dbReference>
<sequence length="598" mass="65783">MRCEDMKKQVLRVLPRVQVWLSLLVTSTMLLTLVPIVAEYLSTGPNRRDFGLSLFICVTLCPLAFSQVPTSVIPRNLKFAGLGKKPVAKRSSVVCDKKAGVNNLVDVKNGLPEQGSTSVTPHSVISNAPRSSRGRVRVLALIAFCDVLLDTSEKSPSGNWGITKFKVGIIFSSHLFLAGVGEVTEVKLGTVGLERLRCRKTKMAFTSVSAFRGARSLCNKLGVRSRYLPLLRQFHASSSVCYPAHDVKFEEAKTRLNSLQEDPGNEAKLKIYALFKQATQGKCNAPKPGMVDLVGKAKWNAWNSLGDMSQDEAQLAYIALVDGLAGQEEAELAEQRANQGPGEQYEGMTITRENKIFLIRLNRPKKKNAITWEMYRNIGKALKEAGSSDLYSIACITGTGDYFCSGNDLSNFTNVTPEQIPAMAKNGREVLQEFVDAFIDFPKPLIALINGPAVGISVTVLGLCDAVYCTDAATFHTPFSALGQSPEACSSYTFPKMMGNAKASELLLFNRKITAAEAKDRGLVSDIIPHQSFQEETTKLIEQYASFPPQSMRYSKVLNRSSELATLKAVNKAECELLEERWQSQECIKAIMAFFTRK</sequence>
<proteinExistence type="predicted"/>
<evidence type="ECO:0000256" key="4">
    <source>
        <dbReference type="SAM" id="Phobius"/>
    </source>
</evidence>
<dbReference type="PANTHER" id="PTHR43684:SF1">
    <property type="entry name" value="ENOYL-COA DELTA ISOMERASE 2"/>
    <property type="match status" value="1"/>
</dbReference>
<dbReference type="FunFam" id="3.90.226.10:FF:000084">
    <property type="entry name" value="Enoyl-CoA delta isomerase 2, mitochondrial"/>
    <property type="match status" value="1"/>
</dbReference>
<dbReference type="SUPFAM" id="SSF52096">
    <property type="entry name" value="ClpP/crotonase"/>
    <property type="match status" value="1"/>
</dbReference>
<dbReference type="GO" id="GO:0005777">
    <property type="term" value="C:peroxisome"/>
    <property type="evidence" value="ECO:0007669"/>
    <property type="project" value="UniProtKB-SubCell"/>
</dbReference>
<dbReference type="CDD" id="cd00435">
    <property type="entry name" value="ACBP"/>
    <property type="match status" value="1"/>
</dbReference>
<gene>
    <name evidence="6" type="ORF">RRG08_038051</name>
</gene>
<evidence type="ECO:0000256" key="1">
    <source>
        <dbReference type="ARBA" id="ARBA00004275"/>
    </source>
</evidence>
<dbReference type="InterPro" id="IPR051053">
    <property type="entry name" value="ECH/Chromodomain_protein"/>
</dbReference>
<evidence type="ECO:0000256" key="3">
    <source>
        <dbReference type="ARBA" id="ARBA00023235"/>
    </source>
</evidence>